<name>A0A2G8TKU8_9BURK</name>
<feature type="signal peptide" evidence="1">
    <location>
        <begin position="1"/>
        <end position="20"/>
    </location>
</feature>
<dbReference type="EMBL" id="PDOC01000001">
    <property type="protein sequence ID" value="PIL46670.1"/>
    <property type="molecule type" value="Genomic_DNA"/>
</dbReference>
<dbReference type="PIRSF" id="PIRSF028477">
    <property type="entry name" value="UCP028477"/>
    <property type="match status" value="1"/>
</dbReference>
<dbReference type="AlphaFoldDB" id="A0A2G8TKU8"/>
<evidence type="ECO:0000313" key="3">
    <source>
        <dbReference type="Proteomes" id="UP000230390"/>
    </source>
</evidence>
<dbReference type="OrthoDB" id="9000139at2"/>
<dbReference type="Pfam" id="PF09916">
    <property type="entry name" value="DUF2145"/>
    <property type="match status" value="1"/>
</dbReference>
<reference evidence="2 3" key="1">
    <citation type="submission" date="2017-10" db="EMBL/GenBank/DDBJ databases">
        <title>Massilia psychrophilum sp. nov., a novel purple-pigmented bacterium isolated from Tianshan glacier, Xinjiang Municipality, China.</title>
        <authorList>
            <person name="Wang H."/>
        </authorList>
    </citation>
    <scope>NUCLEOTIDE SEQUENCE [LARGE SCALE GENOMIC DNA]</scope>
    <source>
        <strain evidence="2 3">JCM 30074</strain>
    </source>
</reference>
<keyword evidence="3" id="KW-1185">Reference proteome</keyword>
<keyword evidence="1" id="KW-0732">Signal</keyword>
<proteinExistence type="predicted"/>
<dbReference type="RefSeq" id="WP_099786471.1">
    <property type="nucleotide sequence ID" value="NZ_JBHLYV010000100.1"/>
</dbReference>
<dbReference type="Proteomes" id="UP000230390">
    <property type="component" value="Unassembled WGS sequence"/>
</dbReference>
<comment type="caution">
    <text evidence="2">The sequence shown here is derived from an EMBL/GenBank/DDBJ whole genome shotgun (WGS) entry which is preliminary data.</text>
</comment>
<feature type="chain" id="PRO_5013930190" description="DUF2145 domain-containing protein" evidence="1">
    <location>
        <begin position="21"/>
        <end position="301"/>
    </location>
</feature>
<evidence type="ECO:0000313" key="2">
    <source>
        <dbReference type="EMBL" id="PIL46670.1"/>
    </source>
</evidence>
<sequence>MKFAALLALAGLIAAGGAQASSGTLSPAFCDRTQPLTASQQDKLLRFAAVVREELGQDGGDAALVSRSGLDLSRFQIRYSHTAVASRDGAGVWSARQLYYACDERRPRIFDQGVAGFAMGIDNPALGYVSIVRLPAVAGATLRQAALDTPRVLDLVAADYSANAYAFSVLYQNCNQWVMEMLAVAWGDLAAGDGLRSRAQDWLRLVQYEPEPIAVGSRLLMMAAAFVPFLHLDDHPAEDRDAMLLRVSLPTTVEAFVRERVAGSERIELCHDGRQVVVHRGWTPIAEGCKPGEGDRVVPLD</sequence>
<organism evidence="2 3">
    <name type="scientific">Massilia eurypsychrophila</name>
    <dbReference type="NCBI Taxonomy" id="1485217"/>
    <lineage>
        <taxon>Bacteria</taxon>
        <taxon>Pseudomonadati</taxon>
        <taxon>Pseudomonadota</taxon>
        <taxon>Betaproteobacteria</taxon>
        <taxon>Burkholderiales</taxon>
        <taxon>Oxalobacteraceae</taxon>
        <taxon>Telluria group</taxon>
        <taxon>Massilia</taxon>
    </lineage>
</organism>
<dbReference type="InterPro" id="IPR014547">
    <property type="entry name" value="UCP028477"/>
</dbReference>
<protein>
    <recommendedName>
        <fullName evidence="4">DUF2145 domain-containing protein</fullName>
    </recommendedName>
</protein>
<gene>
    <name evidence="2" type="ORF">CR105_00475</name>
</gene>
<accession>A0A2G8TKU8</accession>
<evidence type="ECO:0008006" key="4">
    <source>
        <dbReference type="Google" id="ProtNLM"/>
    </source>
</evidence>
<evidence type="ECO:0000256" key="1">
    <source>
        <dbReference type="SAM" id="SignalP"/>
    </source>
</evidence>